<accession>A0A327W5E7</accession>
<proteinExistence type="predicted"/>
<comment type="caution">
    <text evidence="2">The sequence shown here is derived from an EMBL/GenBank/DDBJ whole genome shotgun (WGS) entry which is preliminary data.</text>
</comment>
<keyword evidence="3" id="KW-1185">Reference proteome</keyword>
<reference evidence="2 3" key="1">
    <citation type="submission" date="2018-06" db="EMBL/GenBank/DDBJ databases">
        <title>Genomic Encyclopedia of Archaeal and Bacterial Type Strains, Phase II (KMG-II): from individual species to whole genera.</title>
        <authorList>
            <person name="Goeker M."/>
        </authorList>
    </citation>
    <scope>NUCLEOTIDE SEQUENCE [LARGE SCALE GENOMIC DNA]</scope>
    <source>
        <strain evidence="2 3">DSM 29821</strain>
    </source>
</reference>
<dbReference type="AlphaFoldDB" id="A0A327W5E7"/>
<dbReference type="RefSeq" id="WP_111591286.1">
    <property type="nucleotide sequence ID" value="NZ_QLMA01000002.1"/>
</dbReference>
<evidence type="ECO:0000313" key="3">
    <source>
        <dbReference type="Proteomes" id="UP000249819"/>
    </source>
</evidence>
<evidence type="ECO:0000256" key="1">
    <source>
        <dbReference type="SAM" id="Phobius"/>
    </source>
</evidence>
<name>A0A327W5E7_9BACT</name>
<keyword evidence="1" id="KW-0812">Transmembrane</keyword>
<dbReference type="Proteomes" id="UP000249819">
    <property type="component" value="Unassembled WGS sequence"/>
</dbReference>
<protein>
    <submittedName>
        <fullName evidence="2">Uncharacterized protein</fullName>
    </submittedName>
</protein>
<gene>
    <name evidence="2" type="ORF">CLV59_102340</name>
</gene>
<sequence length="158" mass="18705">MNIKTYIESGIIEKYVLGLATPEQEAEFHYLREIYPMLNVEMEMVELRLENLLFEEAVLPPDHLKDRVLDRIGRDQPKWQERVYSNGNGHTNKEPEYISIKPGWNRQITVSIWWRCAFIAMVVLTMALLASTWYLHNQVEHLQDVLIRNNFTPHPISR</sequence>
<keyword evidence="1" id="KW-1133">Transmembrane helix</keyword>
<keyword evidence="1" id="KW-0472">Membrane</keyword>
<dbReference type="OrthoDB" id="952577at2"/>
<feature type="transmembrane region" description="Helical" evidence="1">
    <location>
        <begin position="112"/>
        <end position="135"/>
    </location>
</feature>
<evidence type="ECO:0000313" key="2">
    <source>
        <dbReference type="EMBL" id="RAJ85635.1"/>
    </source>
</evidence>
<dbReference type="EMBL" id="QLMA01000002">
    <property type="protein sequence ID" value="RAJ85635.1"/>
    <property type="molecule type" value="Genomic_DNA"/>
</dbReference>
<organism evidence="2 3">
    <name type="scientific">Chitinophaga dinghuensis</name>
    <dbReference type="NCBI Taxonomy" id="1539050"/>
    <lineage>
        <taxon>Bacteria</taxon>
        <taxon>Pseudomonadati</taxon>
        <taxon>Bacteroidota</taxon>
        <taxon>Chitinophagia</taxon>
        <taxon>Chitinophagales</taxon>
        <taxon>Chitinophagaceae</taxon>
        <taxon>Chitinophaga</taxon>
    </lineage>
</organism>